<dbReference type="EMBL" id="AZBU02000004">
    <property type="protein sequence ID" value="TKR82569.1"/>
    <property type="molecule type" value="Genomic_DNA"/>
</dbReference>
<gene>
    <name evidence="9" type="ORF">L596_016273</name>
</gene>
<keyword evidence="6" id="KW-0804">Transcription</keyword>
<evidence type="ECO:0000259" key="8">
    <source>
        <dbReference type="Pfam" id="PF12145"/>
    </source>
</evidence>
<keyword evidence="3" id="KW-0678">Repressor</keyword>
<dbReference type="STRING" id="34508.A0A4U5NHH9"/>
<comment type="similarity">
    <text evidence="2">Belongs to the Mediator complex subunit 12 family.</text>
</comment>
<evidence type="ECO:0000256" key="1">
    <source>
        <dbReference type="ARBA" id="ARBA00004123"/>
    </source>
</evidence>
<dbReference type="AlphaFoldDB" id="A0A4U5NHH9"/>
<evidence type="ECO:0000256" key="6">
    <source>
        <dbReference type="ARBA" id="ARBA00023163"/>
    </source>
</evidence>
<organism evidence="9 10">
    <name type="scientific">Steinernema carpocapsae</name>
    <name type="common">Entomopathogenic nematode</name>
    <dbReference type="NCBI Taxonomy" id="34508"/>
    <lineage>
        <taxon>Eukaryota</taxon>
        <taxon>Metazoa</taxon>
        <taxon>Ecdysozoa</taxon>
        <taxon>Nematoda</taxon>
        <taxon>Chromadorea</taxon>
        <taxon>Rhabditida</taxon>
        <taxon>Tylenchina</taxon>
        <taxon>Panagrolaimomorpha</taxon>
        <taxon>Strongyloidoidea</taxon>
        <taxon>Steinernematidae</taxon>
        <taxon>Steinernema</taxon>
    </lineage>
</organism>
<evidence type="ECO:0000313" key="9">
    <source>
        <dbReference type="EMBL" id="TKR82569.1"/>
    </source>
</evidence>
<reference evidence="9 10" key="2">
    <citation type="journal article" date="2019" name="G3 (Bethesda)">
        <title>Hybrid Assembly of the Genome of the Entomopathogenic Nematode Steinernema carpocapsae Identifies the X-Chromosome.</title>
        <authorList>
            <person name="Serra L."/>
            <person name="Macchietto M."/>
            <person name="Macias-Munoz A."/>
            <person name="McGill C.J."/>
            <person name="Rodriguez I.M."/>
            <person name="Rodriguez B."/>
            <person name="Murad R."/>
            <person name="Mortazavi A."/>
        </authorList>
    </citation>
    <scope>NUCLEOTIDE SEQUENCE [LARGE SCALE GENOMIC DNA]</scope>
    <source>
        <strain evidence="9 10">ALL</strain>
    </source>
</reference>
<dbReference type="Proteomes" id="UP000298663">
    <property type="component" value="Unassembled WGS sequence"/>
</dbReference>
<keyword evidence="7" id="KW-0539">Nucleus</keyword>
<evidence type="ECO:0000256" key="4">
    <source>
        <dbReference type="ARBA" id="ARBA00023015"/>
    </source>
</evidence>
<evidence type="ECO:0000256" key="2">
    <source>
        <dbReference type="ARBA" id="ARBA00010289"/>
    </source>
</evidence>
<evidence type="ECO:0000256" key="5">
    <source>
        <dbReference type="ARBA" id="ARBA00023159"/>
    </source>
</evidence>
<keyword evidence="4" id="KW-0805">Transcription regulation</keyword>
<dbReference type="OrthoDB" id="20828at2759"/>
<dbReference type="GO" id="GO:0005634">
    <property type="term" value="C:nucleus"/>
    <property type="evidence" value="ECO:0007669"/>
    <property type="project" value="UniProtKB-SubCell"/>
</dbReference>
<dbReference type="InterPro" id="IPR021990">
    <property type="entry name" value="Mediator_Med12_LCEWAV"/>
</dbReference>
<evidence type="ECO:0000313" key="10">
    <source>
        <dbReference type="Proteomes" id="UP000298663"/>
    </source>
</evidence>
<name>A0A4U5NHH9_STECR</name>
<proteinExistence type="inferred from homology"/>
<feature type="domain" description="Mediator complex subunit Med12 LCEWAV-domain" evidence="8">
    <location>
        <begin position="2"/>
        <end position="125"/>
    </location>
</feature>
<sequence>MLLFYELQRTGIFSHAKYVQALIRTGELSPEHPVMLKLRDGGSEDKGSLADKENGREFREEVIKPRSSDKSGKDAKAELIEDEPDNHILMSKNDNLTRHERFLIHLPIQQIEMNRSERNQRLVMLYGISDEREHATVTPRKVADNIVKIWQKKVNLEVPDLPPLPKTIVDASAKEVMNNREPKFRRKPAETYAECIATFKTQTYYDQHVIAAMCAESFIDMFRDFVSKGSSSHVIPTSESLDVLFYLMEYCQNINEIISISIELIPLLIAADDVLSQRQIPIIPGSLSAQHGYVITTYLSSHYQYFLMHPDAYKVLRGLFKLVEPQLRCKDRESCISAWARSISIFMLTAKMDLIKVNKDLVVVGKLSDLKSVFPSADVPSSPPKYSNGDRESAFSEMMKDLKLRRFMNYFDFKKKLSLLGQPGAGVSLVVAAFTAARDCGRRVEVLSDIATLVAHFAANKSIEADIYVVIDELCCSQKCKDKILPSSSRLKTDDIENIYAMATLTALLAAKHCVSAHALIVRLLEGVFRPFTGGKPIPGADKLEHMYRGLLLGTFIISMLICGTELPFCVDPVKQEKPGDRMPSDIRGIRTLFIRELNDTLMPILSILFLVAEPDKGDDDRATARTAWFKAPQYTASIQPVLKAAIRSICEQDWVNQRVFELCEKGRLEMFAKLRNNSQSQKIIRLALRRKCERNLKEELIANAENTVRLFLTRLFSSMNVWNMRAIIYDLRLMIKENEKIEKSTHTAFTQHQMLHLYDNLTQTIAGSCREYFMTMSPDKEGLQPIKVGKGFQLSR</sequence>
<evidence type="ECO:0000256" key="3">
    <source>
        <dbReference type="ARBA" id="ARBA00022491"/>
    </source>
</evidence>
<keyword evidence="10" id="KW-1185">Reference proteome</keyword>
<dbReference type="Pfam" id="PF12145">
    <property type="entry name" value="Med12-LCEWAV"/>
    <property type="match status" value="1"/>
</dbReference>
<keyword evidence="5" id="KW-0010">Activator</keyword>
<comment type="subcellular location">
    <subcellularLocation>
        <location evidence="1">Nucleus</location>
    </subcellularLocation>
</comment>
<accession>A0A4U5NHH9</accession>
<protein>
    <recommendedName>
        <fullName evidence="8">Mediator complex subunit Med12 LCEWAV-domain domain-containing protein</fullName>
    </recommendedName>
</protein>
<reference evidence="9 10" key="1">
    <citation type="journal article" date="2015" name="Genome Biol.">
        <title>Comparative genomics of Steinernema reveals deeply conserved gene regulatory networks.</title>
        <authorList>
            <person name="Dillman A.R."/>
            <person name="Macchietto M."/>
            <person name="Porter C.F."/>
            <person name="Rogers A."/>
            <person name="Williams B."/>
            <person name="Antoshechkin I."/>
            <person name="Lee M.M."/>
            <person name="Goodwin Z."/>
            <person name="Lu X."/>
            <person name="Lewis E.E."/>
            <person name="Goodrich-Blair H."/>
            <person name="Stock S.P."/>
            <person name="Adams B.J."/>
            <person name="Sternberg P.W."/>
            <person name="Mortazavi A."/>
        </authorList>
    </citation>
    <scope>NUCLEOTIDE SEQUENCE [LARGE SCALE GENOMIC DNA]</scope>
    <source>
        <strain evidence="9 10">ALL</strain>
    </source>
</reference>
<comment type="caution">
    <text evidence="9">The sequence shown here is derived from an EMBL/GenBank/DDBJ whole genome shotgun (WGS) entry which is preliminary data.</text>
</comment>
<evidence type="ECO:0000256" key="7">
    <source>
        <dbReference type="ARBA" id="ARBA00023242"/>
    </source>
</evidence>